<evidence type="ECO:0000256" key="11">
    <source>
        <dbReference type="ARBA" id="ARBA00023004"/>
    </source>
</evidence>
<comment type="similarity">
    <text evidence="3">Belongs to the MvhD/VhuD family.</text>
</comment>
<dbReference type="Pfam" id="PF13450">
    <property type="entry name" value="NAD_binding_8"/>
    <property type="match status" value="1"/>
</dbReference>
<keyword evidence="4" id="KW-0813">Transport</keyword>
<dbReference type="PANTHER" id="PTHR43498:SF1">
    <property type="entry name" value="COB--COM HETERODISULFIDE REDUCTASE IRON-SULFUR SUBUNIT A"/>
    <property type="match status" value="1"/>
</dbReference>
<dbReference type="InterPro" id="IPR017900">
    <property type="entry name" value="4Fe4S_Fe_S_CS"/>
</dbReference>
<evidence type="ECO:0000256" key="9">
    <source>
        <dbReference type="ARBA" id="ARBA00022982"/>
    </source>
</evidence>
<comment type="function">
    <text evidence="14">Part of a complex that catalyzes the reversible reduction of CoM-S-S-CoB to the thiol-coenzymes H-S-CoM (coenzyme M) and H-S-CoB (coenzyme B).</text>
</comment>
<dbReference type="Pfam" id="PF13187">
    <property type="entry name" value="Fer4_9"/>
    <property type="match status" value="1"/>
</dbReference>
<keyword evidence="17" id="KW-1185">Reference proteome</keyword>
<dbReference type="GO" id="GO:0051539">
    <property type="term" value="F:4 iron, 4 sulfur cluster binding"/>
    <property type="evidence" value="ECO:0007669"/>
    <property type="project" value="UniProtKB-UniRule"/>
</dbReference>
<gene>
    <name evidence="16" type="ordered locus">Metbo_2477</name>
</gene>
<keyword evidence="5 14" id="KW-0285">Flavoprotein</keyword>
<organism evidence="16 17">
    <name type="scientific">Methanobacterium lacus (strain AL-21)</name>
    <dbReference type="NCBI Taxonomy" id="877455"/>
    <lineage>
        <taxon>Archaea</taxon>
        <taxon>Methanobacteriati</taxon>
        <taxon>Methanobacteriota</taxon>
        <taxon>Methanomada group</taxon>
        <taxon>Methanobacteria</taxon>
        <taxon>Methanobacteriales</taxon>
        <taxon>Methanobacteriaceae</taxon>
        <taxon>Methanobacterium</taxon>
    </lineage>
</organism>
<feature type="domain" description="4Fe-4S ferredoxin-type" evidence="15">
    <location>
        <begin position="601"/>
        <end position="630"/>
    </location>
</feature>
<comment type="cofactor">
    <cofactor evidence="14">
        <name>[4Fe-4S] cluster</name>
        <dbReference type="ChEBI" id="CHEBI:49883"/>
    </cofactor>
</comment>
<keyword evidence="14" id="KW-0004">4Fe-4S</keyword>
<dbReference type="SUPFAM" id="SSF54862">
    <property type="entry name" value="4Fe-4S ferredoxins"/>
    <property type="match status" value="2"/>
</dbReference>
<dbReference type="UniPathway" id="UPA00647">
    <property type="reaction ID" value="UER00700"/>
</dbReference>
<dbReference type="GO" id="GO:0046872">
    <property type="term" value="F:metal ion binding"/>
    <property type="evidence" value="ECO:0007669"/>
    <property type="project" value="UniProtKB-KW"/>
</dbReference>
<keyword evidence="11 14" id="KW-0408">Iron</keyword>
<evidence type="ECO:0000256" key="3">
    <source>
        <dbReference type="ARBA" id="ARBA00009293"/>
    </source>
</evidence>
<dbReference type="Gene3D" id="3.40.50.720">
    <property type="entry name" value="NAD(P)-binding Rossmann-like Domain"/>
    <property type="match status" value="1"/>
</dbReference>
<dbReference type="GO" id="GO:0016491">
    <property type="term" value="F:oxidoreductase activity"/>
    <property type="evidence" value="ECO:0007669"/>
    <property type="project" value="UniProtKB-UniRule"/>
</dbReference>
<feature type="domain" description="4Fe-4S ferredoxin-type" evidence="15">
    <location>
        <begin position="234"/>
        <end position="263"/>
    </location>
</feature>
<comment type="subunit">
    <text evidence="14">The ferredoxin:CoB-CoM heterodisulfide reductase is composed of three subunits; HdrA, HdrB and HdrC.</text>
</comment>
<dbReference type="Proteomes" id="UP000007490">
    <property type="component" value="Chromosome"/>
</dbReference>
<evidence type="ECO:0000256" key="10">
    <source>
        <dbReference type="ARBA" id="ARBA00023002"/>
    </source>
</evidence>
<reference evidence="17" key="1">
    <citation type="submission" date="2011-02" db="EMBL/GenBank/DDBJ databases">
        <title>Complete sequence of Methanobacterium sp. AL-21.</title>
        <authorList>
            <consortium name="US DOE Joint Genome Institute"/>
            <person name="Lucas S."/>
            <person name="Copeland A."/>
            <person name="Lapidus A."/>
            <person name="Cheng J.-F."/>
            <person name="Goodwin L."/>
            <person name="Pitluck S."/>
            <person name="Chertkov O."/>
            <person name="Detter J.C."/>
            <person name="Han C."/>
            <person name="Tapia R."/>
            <person name="Land M."/>
            <person name="Hauser L."/>
            <person name="Kyrpides N."/>
            <person name="Ivanova N."/>
            <person name="Mikhailova N."/>
            <person name="Pagani I."/>
            <person name="Cadillo-Quiroz H."/>
            <person name="Imachi H."/>
            <person name="Zinder S."/>
            <person name="Liu W."/>
            <person name="Woyke T."/>
        </authorList>
    </citation>
    <scope>NUCLEOTIDE SEQUENCE [LARGE SCALE GENOMIC DNA]</scope>
    <source>
        <strain evidence="17">AL-21</strain>
    </source>
</reference>
<evidence type="ECO:0000256" key="7">
    <source>
        <dbReference type="ARBA" id="ARBA00022723"/>
    </source>
</evidence>
<evidence type="ECO:0000256" key="8">
    <source>
        <dbReference type="ARBA" id="ARBA00022827"/>
    </source>
</evidence>
<comment type="cofactor">
    <cofactor evidence="13">
        <name>[2Fe-2S] cluster</name>
        <dbReference type="ChEBI" id="CHEBI:190135"/>
    </cofactor>
</comment>
<dbReference type="PROSITE" id="PS00198">
    <property type="entry name" value="4FE4S_FER_1"/>
    <property type="match status" value="2"/>
</dbReference>
<dbReference type="Pfam" id="PF02662">
    <property type="entry name" value="FlpD"/>
    <property type="match status" value="1"/>
</dbReference>
<evidence type="ECO:0000259" key="15">
    <source>
        <dbReference type="PROSITE" id="PS51379"/>
    </source>
</evidence>
<keyword evidence="7 14" id="KW-0479">Metal-binding</keyword>
<comment type="similarity">
    <text evidence="2 14">Belongs to the HdrA family.</text>
</comment>
<keyword evidence="9" id="KW-0249">Electron transport</keyword>
<dbReference type="KEGG" id="mel:Metbo_2477"/>
<evidence type="ECO:0000313" key="16">
    <source>
        <dbReference type="EMBL" id="ADZ10690.1"/>
    </source>
</evidence>
<dbReference type="PANTHER" id="PTHR43498">
    <property type="entry name" value="FERREDOXIN:COB-COM HETERODISULFIDE REDUCTASE SUBUNIT A"/>
    <property type="match status" value="1"/>
</dbReference>
<dbReference type="SUPFAM" id="SSF51971">
    <property type="entry name" value="Nucleotide-binding domain"/>
    <property type="match status" value="1"/>
</dbReference>
<feature type="domain" description="4Fe-4S ferredoxin-type" evidence="15">
    <location>
        <begin position="573"/>
        <end position="600"/>
    </location>
</feature>
<sequence>MKPGVFLCCCGDNISSKIDLDKLKRSVCEDVQFIDEATYLCSNEGMEHIVTKIKSEKPGGIVIAACSPKMHEKRFRSCAERANMNQYLVDVANIREQCAWVSKDPDPTVKAIDIVNSSINAVKNSVGLAKIQIPVIKSALVVGGGISGITAALSLAKQGIHVHLVEKSASIGGNMVKIGKVFSADTLSEECAMCSLGPLISEVGENHNIDVISMAEVSGVSGHMGNFSVTLQTDPKMIDGDRCTSCGRCAEICSINVPDEFNFNLTLRNAAYKPFAGALPSSFSIDPDACIKCGKCVEACPVDAINLESKTKNIVLEVGAIVLATGYTELNPEQMEEFGYKRIQGVITQMELARLLAVNGPTSGKLISPLTGKKPRNIVMIQCVGSRDRKQGSIPQCSTICCMTALKHANYIVNHNKGTDIYICYTDMRTPGTYENYYFETQKKGEKSLRFIRGKVAQVKKVNNDALVARVEDTLGGGVTDIEADMIVLSSALMPSDTIAGVQEATGVGLTNEKFVKEKNSKMDPTQTTVPGIFVSGTAKGAMDITETINMSRSAASRVSEMLTQEFIEVEPNFAVLDQDRCNQCLSCLEQCPAKAIYLDKMVEVDPVACTGCGYCVSLCETKALSLPLYSDQVIQARIDGALKMGNRSILTFLDEKIAYVAADNMGSNRLNYPTDVRIIKVPSILRLEVKHLLYGFKKGAKGIFLGDGTANASDETMDEMLTKKVQELMQGASEEGIDPSRIYFYPAYLPHYKGLADKLKEFSKILEKIE</sequence>
<evidence type="ECO:0000256" key="6">
    <source>
        <dbReference type="ARBA" id="ARBA00022714"/>
    </source>
</evidence>
<evidence type="ECO:0000256" key="4">
    <source>
        <dbReference type="ARBA" id="ARBA00022448"/>
    </source>
</evidence>
<name>F0T756_METLA</name>
<evidence type="ECO:0000256" key="14">
    <source>
        <dbReference type="RuleBase" id="RU366072"/>
    </source>
</evidence>
<dbReference type="HOGENOM" id="CLU_020302_0_0_2"/>
<dbReference type="STRING" id="877455.Metbo_2477"/>
<evidence type="ECO:0000313" key="17">
    <source>
        <dbReference type="Proteomes" id="UP000007490"/>
    </source>
</evidence>
<evidence type="ECO:0000256" key="12">
    <source>
        <dbReference type="ARBA" id="ARBA00023014"/>
    </source>
</evidence>
<dbReference type="InterPro" id="IPR017896">
    <property type="entry name" value="4Fe4S_Fe-S-bd"/>
</dbReference>
<dbReference type="GO" id="GO:0051537">
    <property type="term" value="F:2 iron, 2 sulfur cluster binding"/>
    <property type="evidence" value="ECO:0007669"/>
    <property type="project" value="UniProtKB-KW"/>
</dbReference>
<dbReference type="Gene3D" id="3.30.70.20">
    <property type="match status" value="2"/>
</dbReference>
<feature type="domain" description="4Fe-4S ferredoxin-type" evidence="15">
    <location>
        <begin position="281"/>
        <end position="310"/>
    </location>
</feature>
<dbReference type="InterPro" id="IPR039650">
    <property type="entry name" value="HdrA-like"/>
</dbReference>
<keyword evidence="10 14" id="KW-0560">Oxidoreductase</keyword>
<protein>
    <recommendedName>
        <fullName evidence="14">CoB--CoM heterodisulfide reductase iron-sulfur subunit A</fullName>
        <ecNumber evidence="14">1.8.-.-</ecNumber>
    </recommendedName>
</protein>
<dbReference type="Pfam" id="PF13237">
    <property type="entry name" value="Fer4_10"/>
    <property type="match status" value="1"/>
</dbReference>
<dbReference type="AlphaFoldDB" id="F0T756"/>
<dbReference type="GeneID" id="10278951"/>
<accession>F0T756</accession>
<evidence type="ECO:0000256" key="5">
    <source>
        <dbReference type="ARBA" id="ARBA00022630"/>
    </source>
</evidence>
<dbReference type="eggNOG" id="arCOG02236">
    <property type="taxonomic scope" value="Archaea"/>
</dbReference>
<dbReference type="RefSeq" id="WP_013646041.1">
    <property type="nucleotide sequence ID" value="NC_015216.1"/>
</dbReference>
<keyword evidence="12 14" id="KW-0411">Iron-sulfur</keyword>
<reference evidence="16 17" key="2">
    <citation type="journal article" date="2014" name="Int. J. Syst. Evol. Microbiol.">
        <title>Methanobacterium paludis sp. nov. and a novel strain of Methanobacterium lacus isolated from northern peatlands.</title>
        <authorList>
            <person name="Cadillo-Quiroz H."/>
            <person name="Brauer S.L."/>
            <person name="Goodson N."/>
            <person name="Yavitt J.B."/>
            <person name="Zinder S.H."/>
        </authorList>
    </citation>
    <scope>NUCLEOTIDE SEQUENCE [LARGE SCALE GENOMIC DNA]</scope>
    <source>
        <strain evidence="16 17">AL-21</strain>
    </source>
</reference>
<comment type="cofactor">
    <cofactor evidence="1 14">
        <name>FAD</name>
        <dbReference type="ChEBI" id="CHEBI:57692"/>
    </cofactor>
</comment>
<dbReference type="PROSITE" id="PS51379">
    <property type="entry name" value="4FE4S_FER_2"/>
    <property type="match status" value="4"/>
</dbReference>
<dbReference type="EC" id="1.8.-.-" evidence="14"/>
<dbReference type="OrthoDB" id="32867at2157"/>
<proteinExistence type="inferred from homology"/>
<evidence type="ECO:0000256" key="13">
    <source>
        <dbReference type="ARBA" id="ARBA00034078"/>
    </source>
</evidence>
<evidence type="ECO:0000256" key="2">
    <source>
        <dbReference type="ARBA" id="ARBA00006561"/>
    </source>
</evidence>
<keyword evidence="8 14" id="KW-0274">FAD</keyword>
<dbReference type="EMBL" id="CP002551">
    <property type="protein sequence ID" value="ADZ10690.1"/>
    <property type="molecule type" value="Genomic_DNA"/>
</dbReference>
<evidence type="ECO:0000256" key="1">
    <source>
        <dbReference type="ARBA" id="ARBA00001974"/>
    </source>
</evidence>
<dbReference type="InterPro" id="IPR003813">
    <property type="entry name" value="MvhD/FlpD"/>
</dbReference>
<comment type="pathway">
    <text evidence="14">Cofactor metabolism; coenzyme M-coenzyme B heterodisulfide reduction; coenzyme B and coenzyme M from coenzyme M-coenzyme B heterodisulfide: step 1/1.</text>
</comment>
<keyword evidence="6" id="KW-0001">2Fe-2S</keyword>